<evidence type="ECO:0000256" key="1">
    <source>
        <dbReference type="ARBA" id="ARBA00022448"/>
    </source>
</evidence>
<keyword evidence="1" id="KW-0813">Transport</keyword>
<protein>
    <submittedName>
        <fullName evidence="5">ATP-binding cassette domain-containing protein</fullName>
    </submittedName>
</protein>
<dbReference type="EMBL" id="JAHZIJ010000009">
    <property type="protein sequence ID" value="MBW7475897.1"/>
    <property type="molecule type" value="Genomic_DNA"/>
</dbReference>
<dbReference type="PROSITE" id="PS50893">
    <property type="entry name" value="ABC_TRANSPORTER_2"/>
    <property type="match status" value="1"/>
</dbReference>
<feature type="domain" description="ABC transporter" evidence="4">
    <location>
        <begin position="4"/>
        <end position="257"/>
    </location>
</feature>
<dbReference type="InterPro" id="IPR017871">
    <property type="entry name" value="ABC_transporter-like_CS"/>
</dbReference>
<dbReference type="Pfam" id="PF00005">
    <property type="entry name" value="ABC_tran"/>
    <property type="match status" value="1"/>
</dbReference>
<evidence type="ECO:0000256" key="3">
    <source>
        <dbReference type="ARBA" id="ARBA00022840"/>
    </source>
</evidence>
<keyword evidence="6" id="KW-1185">Reference proteome</keyword>
<keyword evidence="3 5" id="KW-0067">ATP-binding</keyword>
<gene>
    <name evidence="5" type="ORF">K0T92_14220</name>
</gene>
<dbReference type="GO" id="GO:0005524">
    <property type="term" value="F:ATP binding"/>
    <property type="evidence" value="ECO:0007669"/>
    <property type="project" value="UniProtKB-KW"/>
</dbReference>
<dbReference type="Proteomes" id="UP000812277">
    <property type="component" value="Unassembled WGS sequence"/>
</dbReference>
<dbReference type="SMART" id="SM00382">
    <property type="entry name" value="AAA"/>
    <property type="match status" value="1"/>
</dbReference>
<evidence type="ECO:0000259" key="4">
    <source>
        <dbReference type="PROSITE" id="PS50893"/>
    </source>
</evidence>
<dbReference type="RefSeq" id="WP_219873138.1">
    <property type="nucleotide sequence ID" value="NZ_JAHZIJ010000009.1"/>
</dbReference>
<evidence type="ECO:0000313" key="5">
    <source>
        <dbReference type="EMBL" id="MBW7475897.1"/>
    </source>
</evidence>
<name>A0ABS7D7I3_9BACL</name>
<dbReference type="PROSITE" id="PS00211">
    <property type="entry name" value="ABC_TRANSPORTER_1"/>
    <property type="match status" value="1"/>
</dbReference>
<dbReference type="InterPro" id="IPR027417">
    <property type="entry name" value="P-loop_NTPase"/>
</dbReference>
<keyword evidence="2" id="KW-0547">Nucleotide-binding</keyword>
<dbReference type="PANTHER" id="PTHR42711:SF1">
    <property type="entry name" value="ABC-TRANSPORT PROTEIN, ATP-BINDING COMPONENT"/>
    <property type="match status" value="1"/>
</dbReference>
<comment type="caution">
    <text evidence="5">The sequence shown here is derived from an EMBL/GenBank/DDBJ whole genome shotgun (WGS) entry which is preliminary data.</text>
</comment>
<dbReference type="Gene3D" id="3.40.50.300">
    <property type="entry name" value="P-loop containing nucleotide triphosphate hydrolases"/>
    <property type="match status" value="1"/>
</dbReference>
<dbReference type="InterPro" id="IPR050763">
    <property type="entry name" value="ABC_transporter_ATP-binding"/>
</dbReference>
<proteinExistence type="predicted"/>
<dbReference type="SUPFAM" id="SSF52540">
    <property type="entry name" value="P-loop containing nucleoside triphosphate hydrolases"/>
    <property type="match status" value="1"/>
</dbReference>
<dbReference type="PANTHER" id="PTHR42711">
    <property type="entry name" value="ABC TRANSPORTER ATP-BINDING PROTEIN"/>
    <property type="match status" value="1"/>
</dbReference>
<reference evidence="5 6" key="1">
    <citation type="submission" date="2021-07" db="EMBL/GenBank/DDBJ databases">
        <title>Paenibacillus radiodurans sp. nov., isolated from the southeastern edge of Tengger Desert.</title>
        <authorList>
            <person name="Zhang G."/>
        </authorList>
    </citation>
    <scope>NUCLEOTIDE SEQUENCE [LARGE SCALE GENOMIC DNA]</scope>
    <source>
        <strain evidence="5 6">DT7-4</strain>
    </source>
</reference>
<evidence type="ECO:0000256" key="2">
    <source>
        <dbReference type="ARBA" id="ARBA00022741"/>
    </source>
</evidence>
<evidence type="ECO:0000313" key="6">
    <source>
        <dbReference type="Proteomes" id="UP000812277"/>
    </source>
</evidence>
<organism evidence="5 6">
    <name type="scientific">Paenibacillus oenotherae</name>
    <dbReference type="NCBI Taxonomy" id="1435645"/>
    <lineage>
        <taxon>Bacteria</taxon>
        <taxon>Bacillati</taxon>
        <taxon>Bacillota</taxon>
        <taxon>Bacilli</taxon>
        <taxon>Bacillales</taxon>
        <taxon>Paenibacillaceae</taxon>
        <taxon>Paenibacillus</taxon>
    </lineage>
</organism>
<dbReference type="InterPro" id="IPR003439">
    <property type="entry name" value="ABC_transporter-like_ATP-bd"/>
</dbReference>
<sequence>MSIIQVDQLTKTFSRPIRGTGAIGAIRDLINRRYEEKTAVDHISFTIERGEIVGYLGPNGAGKSTSIKMLVGILVPTSGEVRVDSEIPYKNRRENARKIGVVFGQRSQLWWDIPVSETFELMKCMYNIPAVDFKRNMELFTDVLGIQDFMHVAVRQLSLGQRMRADLCAALLHNPSIVYLDEPTIGLDVVVKKKIREFLLEVNAQRQTTILLTTHDMSDVEKLCSRVIIINNGRKMFDGDLDRLKSDYSAGETMILHVDHEIGLDRDISHLGVTDFTYHPESGSIQLRYDKRQAKPASILAWFMERTAVHDFEIKPAEVEDVIRDIYQDSTSCGLGEAQ</sequence>
<accession>A0ABS7D7I3</accession>
<dbReference type="InterPro" id="IPR003593">
    <property type="entry name" value="AAA+_ATPase"/>
</dbReference>